<comment type="cofactor">
    <cofactor evidence="1">
        <name>NAD(+)</name>
        <dbReference type="ChEBI" id="CHEBI:57540"/>
    </cofactor>
</comment>
<dbReference type="InterPro" id="IPR044516">
    <property type="entry name" value="UXS-like"/>
</dbReference>
<reference evidence="14 15" key="1">
    <citation type="submission" date="2016-04" db="EMBL/GenBank/DDBJ databases">
        <title>Complete genome sequence of Dietzia lutea YIM 80766T, a strain isolated from desert soil in Egypt.</title>
        <authorList>
            <person name="Zhao J."/>
            <person name="Hu B."/>
            <person name="Geng S."/>
            <person name="Nie Y."/>
            <person name="Tang Y."/>
        </authorList>
    </citation>
    <scope>NUCLEOTIDE SEQUENCE [LARGE SCALE GENOMIC DNA]</scope>
    <source>
        <strain evidence="14 15">YIM 80766</strain>
    </source>
</reference>
<dbReference type="KEGG" id="dlu:A6035_11570"/>
<evidence type="ECO:0000259" key="13">
    <source>
        <dbReference type="Pfam" id="PF01370"/>
    </source>
</evidence>
<dbReference type="SUPFAM" id="SSF51735">
    <property type="entry name" value="NAD(P)-binding Rossmann-fold domains"/>
    <property type="match status" value="1"/>
</dbReference>
<dbReference type="OrthoDB" id="9801785at2"/>
<organism evidence="14 15">
    <name type="scientific">Dietzia lutea</name>
    <dbReference type="NCBI Taxonomy" id="546160"/>
    <lineage>
        <taxon>Bacteria</taxon>
        <taxon>Bacillati</taxon>
        <taxon>Actinomycetota</taxon>
        <taxon>Actinomycetes</taxon>
        <taxon>Mycobacteriales</taxon>
        <taxon>Dietziaceae</taxon>
        <taxon>Dietzia</taxon>
    </lineage>
</organism>
<evidence type="ECO:0000256" key="7">
    <source>
        <dbReference type="ARBA" id="ARBA00023027"/>
    </source>
</evidence>
<evidence type="ECO:0000256" key="9">
    <source>
        <dbReference type="ARBA" id="ARBA00023136"/>
    </source>
</evidence>
<keyword evidence="6" id="KW-1133">Transmembrane helix</keyword>
<evidence type="ECO:0000256" key="6">
    <source>
        <dbReference type="ARBA" id="ARBA00022989"/>
    </source>
</evidence>
<dbReference type="GO" id="GO:0070403">
    <property type="term" value="F:NAD+ binding"/>
    <property type="evidence" value="ECO:0007669"/>
    <property type="project" value="InterPro"/>
</dbReference>
<dbReference type="EMBL" id="CP015449">
    <property type="protein sequence ID" value="AWH92703.1"/>
    <property type="molecule type" value="Genomic_DNA"/>
</dbReference>
<evidence type="ECO:0000256" key="2">
    <source>
        <dbReference type="ARBA" id="ARBA00004323"/>
    </source>
</evidence>
<keyword evidence="3" id="KW-0812">Transmembrane</keyword>
<evidence type="ECO:0000256" key="4">
    <source>
        <dbReference type="ARBA" id="ARBA00022793"/>
    </source>
</evidence>
<keyword evidence="10" id="KW-0325">Glycoprotein</keyword>
<evidence type="ECO:0000256" key="11">
    <source>
        <dbReference type="ARBA" id="ARBA00023239"/>
    </source>
</evidence>
<evidence type="ECO:0000256" key="8">
    <source>
        <dbReference type="ARBA" id="ARBA00023034"/>
    </source>
</evidence>
<evidence type="ECO:0000313" key="15">
    <source>
        <dbReference type="Proteomes" id="UP000244928"/>
    </source>
</evidence>
<dbReference type="GO" id="GO:0042732">
    <property type="term" value="P:D-xylose metabolic process"/>
    <property type="evidence" value="ECO:0007669"/>
    <property type="project" value="InterPro"/>
</dbReference>
<protein>
    <submittedName>
        <fullName evidence="14">Epimerase</fullName>
    </submittedName>
</protein>
<dbReference type="GO" id="GO:0005737">
    <property type="term" value="C:cytoplasm"/>
    <property type="evidence" value="ECO:0007669"/>
    <property type="project" value="TreeGrafter"/>
</dbReference>
<evidence type="ECO:0000256" key="12">
    <source>
        <dbReference type="ARBA" id="ARBA00037859"/>
    </source>
</evidence>
<accession>A0A2S1R8V0</accession>
<dbReference type="Pfam" id="PF01370">
    <property type="entry name" value="Epimerase"/>
    <property type="match status" value="1"/>
</dbReference>
<dbReference type="AlphaFoldDB" id="A0A2S1R8V0"/>
<evidence type="ECO:0000256" key="10">
    <source>
        <dbReference type="ARBA" id="ARBA00023180"/>
    </source>
</evidence>
<dbReference type="Gene3D" id="3.90.25.10">
    <property type="entry name" value="UDP-galactose 4-epimerase, domain 1"/>
    <property type="match status" value="1"/>
</dbReference>
<keyword evidence="11" id="KW-0456">Lyase</keyword>
<keyword evidence="8" id="KW-0333">Golgi apparatus</keyword>
<keyword evidence="5" id="KW-0735">Signal-anchor</keyword>
<keyword evidence="7" id="KW-0520">NAD</keyword>
<evidence type="ECO:0000256" key="3">
    <source>
        <dbReference type="ARBA" id="ARBA00022692"/>
    </source>
</evidence>
<dbReference type="InterPro" id="IPR036291">
    <property type="entry name" value="NAD(P)-bd_dom_sf"/>
</dbReference>
<proteinExistence type="predicted"/>
<dbReference type="Proteomes" id="UP000244928">
    <property type="component" value="Chromosome"/>
</dbReference>
<dbReference type="PANTHER" id="PTHR43078:SF6">
    <property type="entry name" value="UDP-GLUCURONIC ACID DECARBOXYLASE 1"/>
    <property type="match status" value="1"/>
</dbReference>
<evidence type="ECO:0000256" key="5">
    <source>
        <dbReference type="ARBA" id="ARBA00022968"/>
    </source>
</evidence>
<gene>
    <name evidence="14" type="ORF">A6035_11570</name>
</gene>
<keyword evidence="9" id="KW-0472">Membrane</keyword>
<evidence type="ECO:0000256" key="1">
    <source>
        <dbReference type="ARBA" id="ARBA00001911"/>
    </source>
</evidence>
<keyword evidence="4" id="KW-0210">Decarboxylase</keyword>
<feature type="domain" description="NAD-dependent epimerase/dehydratase" evidence="13">
    <location>
        <begin position="9"/>
        <end position="243"/>
    </location>
</feature>
<comment type="subcellular location">
    <subcellularLocation>
        <location evidence="2">Golgi apparatus membrane</location>
        <topology evidence="2">Single-pass type II membrane protein</topology>
    </subcellularLocation>
    <subcellularLocation>
        <location evidence="12">Golgi apparatus</location>
        <location evidence="12">Golgi stack membrane</location>
    </subcellularLocation>
</comment>
<dbReference type="Gene3D" id="3.40.50.720">
    <property type="entry name" value="NAD(P)-binding Rossmann-like Domain"/>
    <property type="match status" value="1"/>
</dbReference>
<sequence>MTRTIARAVVTGGAGFLGSHLCTELRRRGVEVVALDNFLTGTPDNLAHLAADTGFQLMERDVTDYVHVPGPVDLVLHFASPASPIDYLKLPIHTLRVGSQGTHNALGLARDKGARFVLASTSEVYGDPLVHPQPETYWGNVNPVGPRGVYDEAKRYAEALTEAYRTTHGVDTAIVRIFNTFGPRMRPHDGRAIPTFIRQALRGEELTVAGDGSQTRSVCFVDDLVRGILALAESGHAGPMNIGNPNELEVLRIARDVIEAVGSSSRIRYIDRPVDDPQVRRPDTALATEALGWEPAVPWAEGLARTVEWFRTRAPQKLSAPTA</sequence>
<dbReference type="RefSeq" id="WP_108847916.1">
    <property type="nucleotide sequence ID" value="NZ_CP015449.1"/>
</dbReference>
<evidence type="ECO:0000313" key="14">
    <source>
        <dbReference type="EMBL" id="AWH92703.1"/>
    </source>
</evidence>
<dbReference type="FunFam" id="3.40.50.720:FF:000065">
    <property type="entry name" value="UDP-glucuronic acid decarboxylase 1"/>
    <property type="match status" value="1"/>
</dbReference>
<keyword evidence="15" id="KW-1185">Reference proteome</keyword>
<dbReference type="InterPro" id="IPR001509">
    <property type="entry name" value="Epimerase_deHydtase"/>
</dbReference>
<name>A0A2S1R8V0_9ACTN</name>
<dbReference type="PANTHER" id="PTHR43078">
    <property type="entry name" value="UDP-GLUCURONIC ACID DECARBOXYLASE-RELATED"/>
    <property type="match status" value="1"/>
</dbReference>
<dbReference type="GO" id="GO:0048040">
    <property type="term" value="F:UDP-glucuronate decarboxylase activity"/>
    <property type="evidence" value="ECO:0007669"/>
    <property type="project" value="TreeGrafter"/>
</dbReference>